<sequence length="112" mass="13565">MEKFAVKTKNKVYVVKFKDVVFFEKDLRKIIIHMKTGNIEFYGRFTELKPHLDERFLYCHRSYIINMDEIIVMGDGKIYVSSNDCIFFGRETYRKARKKFLRYLSKKFGKII</sequence>
<proteinExistence type="predicted"/>
<evidence type="ECO:0000256" key="2">
    <source>
        <dbReference type="ARBA" id="ARBA00023012"/>
    </source>
</evidence>
<keyword evidence="2" id="KW-0902">Two-component regulatory system</keyword>
<reference evidence="5" key="2">
    <citation type="journal article" date="2021" name="PeerJ">
        <title>Extensive microbial diversity within the chicken gut microbiome revealed by metagenomics and culture.</title>
        <authorList>
            <person name="Gilroy R."/>
            <person name="Ravi A."/>
            <person name="Getino M."/>
            <person name="Pursley I."/>
            <person name="Horton D.L."/>
            <person name="Alikhan N.F."/>
            <person name="Baker D."/>
            <person name="Gharbi K."/>
            <person name="Hall N."/>
            <person name="Watson M."/>
            <person name="Adriaenssens E.M."/>
            <person name="Foster-Nyarko E."/>
            <person name="Jarju S."/>
            <person name="Secka A."/>
            <person name="Antonio M."/>
            <person name="Oren A."/>
            <person name="Chaudhuri R.R."/>
            <person name="La Ragione R."/>
            <person name="Hildebrand F."/>
            <person name="Pallen M.J."/>
        </authorList>
    </citation>
    <scope>NUCLEOTIDE SEQUENCE</scope>
    <source>
        <strain evidence="5">CHK176-22527</strain>
    </source>
</reference>
<dbReference type="InterPro" id="IPR007492">
    <property type="entry name" value="LytTR_DNA-bd_dom"/>
</dbReference>
<dbReference type="GO" id="GO:0003677">
    <property type="term" value="F:DNA binding"/>
    <property type="evidence" value="ECO:0007669"/>
    <property type="project" value="UniProtKB-KW"/>
</dbReference>
<dbReference type="InterPro" id="IPR046947">
    <property type="entry name" value="LytR-like"/>
</dbReference>
<comment type="caution">
    <text evidence="5">The sequence shown here is derived from an EMBL/GenBank/DDBJ whole genome shotgun (WGS) entry which is preliminary data.</text>
</comment>
<dbReference type="Pfam" id="PF04397">
    <property type="entry name" value="LytTR"/>
    <property type="match status" value="1"/>
</dbReference>
<keyword evidence="3" id="KW-0010">Activator</keyword>
<evidence type="ECO:0000313" key="5">
    <source>
        <dbReference type="EMBL" id="HIT99344.1"/>
    </source>
</evidence>
<name>A0A9D1HCH6_9FIRM</name>
<evidence type="ECO:0000256" key="3">
    <source>
        <dbReference type="ARBA" id="ARBA00023159"/>
    </source>
</evidence>
<evidence type="ECO:0000313" key="6">
    <source>
        <dbReference type="Proteomes" id="UP000824159"/>
    </source>
</evidence>
<dbReference type="EMBL" id="DVLX01000039">
    <property type="protein sequence ID" value="HIT99344.1"/>
    <property type="molecule type" value="Genomic_DNA"/>
</dbReference>
<feature type="domain" description="HTH LytTR-type" evidence="4">
    <location>
        <begin position="4"/>
        <end position="70"/>
    </location>
</feature>
<reference evidence="5" key="1">
    <citation type="submission" date="2020-10" db="EMBL/GenBank/DDBJ databases">
        <authorList>
            <person name="Gilroy R."/>
        </authorList>
    </citation>
    <scope>NUCLEOTIDE SEQUENCE</scope>
    <source>
        <strain evidence="5">CHK176-22527</strain>
    </source>
</reference>
<dbReference type="GO" id="GO:0000156">
    <property type="term" value="F:phosphorelay response regulator activity"/>
    <property type="evidence" value="ECO:0007669"/>
    <property type="project" value="InterPro"/>
</dbReference>
<dbReference type="Proteomes" id="UP000824159">
    <property type="component" value="Unassembled WGS sequence"/>
</dbReference>
<evidence type="ECO:0000256" key="1">
    <source>
        <dbReference type="ARBA" id="ARBA00022490"/>
    </source>
</evidence>
<keyword evidence="5" id="KW-0238">DNA-binding</keyword>
<organism evidence="5 6">
    <name type="scientific">Candidatus Allocopromorpha excrementavium</name>
    <dbReference type="NCBI Taxonomy" id="2840741"/>
    <lineage>
        <taxon>Bacteria</taxon>
        <taxon>Bacillati</taxon>
        <taxon>Bacillota</taxon>
        <taxon>Clostridia</taxon>
        <taxon>Eubacteriales</taxon>
        <taxon>Eubacteriaceae</taxon>
        <taxon>Eubacteriaceae incertae sedis</taxon>
        <taxon>Candidatus Allocopromorpha</taxon>
    </lineage>
</organism>
<dbReference type="Gene3D" id="2.40.50.1020">
    <property type="entry name" value="LytTr DNA-binding domain"/>
    <property type="match status" value="1"/>
</dbReference>
<evidence type="ECO:0000259" key="4">
    <source>
        <dbReference type="PROSITE" id="PS50930"/>
    </source>
</evidence>
<dbReference type="AlphaFoldDB" id="A0A9D1HCH6"/>
<dbReference type="PROSITE" id="PS50930">
    <property type="entry name" value="HTH_LYTTR"/>
    <property type="match status" value="1"/>
</dbReference>
<keyword evidence="1" id="KW-0963">Cytoplasm</keyword>
<dbReference type="PANTHER" id="PTHR37299:SF3">
    <property type="entry name" value="STAGE 0 SPORULATION PROTEIN A HOMOLOG"/>
    <property type="match status" value="1"/>
</dbReference>
<protein>
    <submittedName>
        <fullName evidence="5">LytTR family transcriptional regulator DNA-binding domain-containing protein</fullName>
    </submittedName>
</protein>
<accession>A0A9D1HCH6</accession>
<dbReference type="PANTHER" id="PTHR37299">
    <property type="entry name" value="TRANSCRIPTIONAL REGULATOR-RELATED"/>
    <property type="match status" value="1"/>
</dbReference>
<dbReference type="SMART" id="SM00850">
    <property type="entry name" value="LytTR"/>
    <property type="match status" value="1"/>
</dbReference>
<gene>
    <name evidence="5" type="ORF">IAD12_03715</name>
</gene>